<evidence type="ECO:0000256" key="1">
    <source>
        <dbReference type="ARBA" id="ARBA00022723"/>
    </source>
</evidence>
<keyword evidence="6" id="KW-0472">Membrane</keyword>
<evidence type="ECO:0000313" key="10">
    <source>
        <dbReference type="Proteomes" id="UP000002051"/>
    </source>
</evidence>
<accession>A0A0C3UY46</accession>
<dbReference type="PANTHER" id="PTHR33248">
    <property type="entry name" value="ZINC ION-BINDING PROTEIN"/>
    <property type="match status" value="1"/>
</dbReference>
<proteinExistence type="predicted"/>
<sequence length="125" mass="14179">MEHRKPSSSFSFGSKSSSSSASSWKRPQFKCRCGVDSPLCTAWTVENPGRRFFGCGLYTKSMGKVCNFFKWYDEACSEREKKLINALLKKNDLLQNSNNKLVIGIVCLGLIVMFQLIVIVMLMFM</sequence>
<keyword evidence="2 4" id="KW-0863">Zinc-finger</keyword>
<reference evidence="9" key="3">
    <citation type="submission" date="2015-04" db="UniProtKB">
        <authorList>
            <consortium name="EnsemblPlants"/>
        </authorList>
    </citation>
    <scope>IDENTIFICATION</scope>
    <source>
        <strain evidence="9">cv. Jemalong A17</strain>
    </source>
</reference>
<feature type="compositionally biased region" description="Low complexity" evidence="5">
    <location>
        <begin position="7"/>
        <end position="23"/>
    </location>
</feature>
<dbReference type="HOGENOM" id="CLU_162937_0_0_1"/>
<gene>
    <name evidence="8" type="ordered locus">MTR_2g017540</name>
</gene>
<evidence type="ECO:0000313" key="9">
    <source>
        <dbReference type="EnsemblPlants" id="AES64035"/>
    </source>
</evidence>
<evidence type="ECO:0000256" key="5">
    <source>
        <dbReference type="SAM" id="MobiDB-lite"/>
    </source>
</evidence>
<evidence type="ECO:0000256" key="3">
    <source>
        <dbReference type="ARBA" id="ARBA00022833"/>
    </source>
</evidence>
<evidence type="ECO:0000259" key="7">
    <source>
        <dbReference type="PROSITE" id="PS51999"/>
    </source>
</evidence>
<feature type="transmembrane region" description="Helical" evidence="6">
    <location>
        <begin position="101"/>
        <end position="124"/>
    </location>
</feature>
<reference evidence="8 10" key="1">
    <citation type="journal article" date="2011" name="Nature">
        <title>The Medicago genome provides insight into the evolution of rhizobial symbioses.</title>
        <authorList>
            <person name="Young N.D."/>
            <person name="Debelle F."/>
            <person name="Oldroyd G.E."/>
            <person name="Geurts R."/>
            <person name="Cannon S.B."/>
            <person name="Udvardi M.K."/>
            <person name="Benedito V.A."/>
            <person name="Mayer K.F."/>
            <person name="Gouzy J."/>
            <person name="Schoof H."/>
            <person name="Van de Peer Y."/>
            <person name="Proost S."/>
            <person name="Cook D.R."/>
            <person name="Meyers B.C."/>
            <person name="Spannagl M."/>
            <person name="Cheung F."/>
            <person name="De Mita S."/>
            <person name="Krishnakumar V."/>
            <person name="Gundlach H."/>
            <person name="Zhou S."/>
            <person name="Mudge J."/>
            <person name="Bharti A.K."/>
            <person name="Murray J.D."/>
            <person name="Naoumkina M.A."/>
            <person name="Rosen B."/>
            <person name="Silverstein K.A."/>
            <person name="Tang H."/>
            <person name="Rombauts S."/>
            <person name="Zhao P.X."/>
            <person name="Zhou P."/>
            <person name="Barbe V."/>
            <person name="Bardou P."/>
            <person name="Bechner M."/>
            <person name="Bellec A."/>
            <person name="Berger A."/>
            <person name="Berges H."/>
            <person name="Bidwell S."/>
            <person name="Bisseling T."/>
            <person name="Choisne N."/>
            <person name="Couloux A."/>
            <person name="Denny R."/>
            <person name="Deshpande S."/>
            <person name="Dai X."/>
            <person name="Doyle J.J."/>
            <person name="Dudez A.M."/>
            <person name="Farmer A.D."/>
            <person name="Fouteau S."/>
            <person name="Franken C."/>
            <person name="Gibelin C."/>
            <person name="Gish J."/>
            <person name="Goldstein S."/>
            <person name="Gonzalez A.J."/>
            <person name="Green P.J."/>
            <person name="Hallab A."/>
            <person name="Hartog M."/>
            <person name="Hua A."/>
            <person name="Humphray S.J."/>
            <person name="Jeong D.H."/>
            <person name="Jing Y."/>
            <person name="Jocker A."/>
            <person name="Kenton S.M."/>
            <person name="Kim D.J."/>
            <person name="Klee K."/>
            <person name="Lai H."/>
            <person name="Lang C."/>
            <person name="Lin S."/>
            <person name="Macmil S.L."/>
            <person name="Magdelenat G."/>
            <person name="Matthews L."/>
            <person name="McCorrison J."/>
            <person name="Monaghan E.L."/>
            <person name="Mun J.H."/>
            <person name="Najar F.Z."/>
            <person name="Nicholson C."/>
            <person name="Noirot C."/>
            <person name="O'Bleness M."/>
            <person name="Paule C.R."/>
            <person name="Poulain J."/>
            <person name="Prion F."/>
            <person name="Qin B."/>
            <person name="Qu C."/>
            <person name="Retzel E.F."/>
            <person name="Riddle C."/>
            <person name="Sallet E."/>
            <person name="Samain S."/>
            <person name="Samson N."/>
            <person name="Sanders I."/>
            <person name="Saurat O."/>
            <person name="Scarpelli C."/>
            <person name="Schiex T."/>
            <person name="Segurens B."/>
            <person name="Severin A.J."/>
            <person name="Sherrier D.J."/>
            <person name="Shi R."/>
            <person name="Sims S."/>
            <person name="Singer S.R."/>
            <person name="Sinharoy S."/>
            <person name="Sterck L."/>
            <person name="Viollet A."/>
            <person name="Wang B.B."/>
            <person name="Wang K."/>
            <person name="Wang M."/>
            <person name="Wang X."/>
            <person name="Warfsmann J."/>
            <person name="Weissenbach J."/>
            <person name="White D.D."/>
            <person name="White J.D."/>
            <person name="Wiley G.B."/>
            <person name="Wincker P."/>
            <person name="Xing Y."/>
            <person name="Yang L."/>
            <person name="Yao Z."/>
            <person name="Ying F."/>
            <person name="Zhai J."/>
            <person name="Zhou L."/>
            <person name="Zuber A."/>
            <person name="Denarie J."/>
            <person name="Dixon R.A."/>
            <person name="May G.D."/>
            <person name="Schwartz D.C."/>
            <person name="Rogers J."/>
            <person name="Quetier F."/>
            <person name="Town C.D."/>
            <person name="Roe B.A."/>
        </authorList>
    </citation>
    <scope>NUCLEOTIDE SEQUENCE [LARGE SCALE GENOMIC DNA]</scope>
    <source>
        <strain evidence="8">A17</strain>
        <strain evidence="9 10">cv. Jemalong A17</strain>
    </source>
</reference>
<keyword evidence="1" id="KW-0479">Metal-binding</keyword>
<evidence type="ECO:0000256" key="4">
    <source>
        <dbReference type="PROSITE-ProRule" id="PRU01343"/>
    </source>
</evidence>
<evidence type="ECO:0000256" key="6">
    <source>
        <dbReference type="SAM" id="Phobius"/>
    </source>
</evidence>
<evidence type="ECO:0000256" key="2">
    <source>
        <dbReference type="ARBA" id="ARBA00022771"/>
    </source>
</evidence>
<keyword evidence="6" id="KW-1133">Transmembrane helix</keyword>
<name>G7ILK5_MEDTR</name>
<accession>G7ILK5</accession>
<dbReference type="InterPro" id="IPR010666">
    <property type="entry name" value="Znf_GRF"/>
</dbReference>
<reference evidence="8 10" key="2">
    <citation type="journal article" date="2014" name="BMC Genomics">
        <title>An improved genome release (version Mt4.0) for the model legume Medicago truncatula.</title>
        <authorList>
            <person name="Tang H."/>
            <person name="Krishnakumar V."/>
            <person name="Bidwell S."/>
            <person name="Rosen B."/>
            <person name="Chan A."/>
            <person name="Zhou S."/>
            <person name="Gentzbittel L."/>
            <person name="Childs K.L."/>
            <person name="Yandell M."/>
            <person name="Gundlach H."/>
            <person name="Mayer K.F."/>
            <person name="Schwartz D.C."/>
            <person name="Town C.D."/>
        </authorList>
    </citation>
    <scope>GENOME REANNOTATION</scope>
    <source>
        <strain evidence="9 10">cv. Jemalong A17</strain>
    </source>
</reference>
<evidence type="ECO:0000313" key="8">
    <source>
        <dbReference type="EMBL" id="AES64035.2"/>
    </source>
</evidence>
<dbReference type="Pfam" id="PF06839">
    <property type="entry name" value="Zn_ribbon_GRF"/>
    <property type="match status" value="1"/>
</dbReference>
<keyword evidence="3" id="KW-0862">Zinc</keyword>
<dbReference type="EnsemblPlants" id="AES64035">
    <property type="protein sequence ID" value="AES64035"/>
    <property type="gene ID" value="MTR_2g017540"/>
</dbReference>
<dbReference type="GO" id="GO:0008270">
    <property type="term" value="F:zinc ion binding"/>
    <property type="evidence" value="ECO:0007669"/>
    <property type="project" value="UniProtKB-KW"/>
</dbReference>
<organism evidence="8 10">
    <name type="scientific">Medicago truncatula</name>
    <name type="common">Barrel medic</name>
    <name type="synonym">Medicago tribuloides</name>
    <dbReference type="NCBI Taxonomy" id="3880"/>
    <lineage>
        <taxon>Eukaryota</taxon>
        <taxon>Viridiplantae</taxon>
        <taxon>Streptophyta</taxon>
        <taxon>Embryophyta</taxon>
        <taxon>Tracheophyta</taxon>
        <taxon>Spermatophyta</taxon>
        <taxon>Magnoliopsida</taxon>
        <taxon>eudicotyledons</taxon>
        <taxon>Gunneridae</taxon>
        <taxon>Pentapetalae</taxon>
        <taxon>rosids</taxon>
        <taxon>fabids</taxon>
        <taxon>Fabales</taxon>
        <taxon>Fabaceae</taxon>
        <taxon>Papilionoideae</taxon>
        <taxon>50 kb inversion clade</taxon>
        <taxon>NPAAA clade</taxon>
        <taxon>Hologalegina</taxon>
        <taxon>IRL clade</taxon>
        <taxon>Trifolieae</taxon>
        <taxon>Medicago</taxon>
    </lineage>
</organism>
<feature type="domain" description="GRF-type" evidence="7">
    <location>
        <begin position="31"/>
        <end position="75"/>
    </location>
</feature>
<feature type="region of interest" description="Disordered" evidence="5">
    <location>
        <begin position="1"/>
        <end position="27"/>
    </location>
</feature>
<dbReference type="Proteomes" id="UP000002051">
    <property type="component" value="Chromosome 2"/>
</dbReference>
<dbReference type="eggNOG" id="ENOG502SW2A">
    <property type="taxonomic scope" value="Eukaryota"/>
</dbReference>
<keyword evidence="10" id="KW-1185">Reference proteome</keyword>
<dbReference type="AlphaFoldDB" id="G7ILK5"/>
<dbReference type="EMBL" id="CM001218">
    <property type="protein sequence ID" value="AES64035.2"/>
    <property type="molecule type" value="Genomic_DNA"/>
</dbReference>
<dbReference type="PROSITE" id="PS51999">
    <property type="entry name" value="ZF_GRF"/>
    <property type="match status" value="1"/>
</dbReference>
<keyword evidence="6" id="KW-0812">Transmembrane</keyword>
<protein>
    <submittedName>
        <fullName evidence="8">GRF zinc finger protein</fullName>
    </submittedName>
</protein>
<dbReference type="PaxDb" id="3880-AES64035"/>